<keyword evidence="3" id="KW-1185">Reference proteome</keyword>
<sequence>MCLQDPDVPLQAQSHEWALLLLFQLFYLLFLFTFSLLSTAAVVFIVASLYTAKPVSFFATMFAIPSVFCHLFHTFIRVSLLMLAYNLIFIILLVLIVLVINIAMKKSYELLKGKVFMAGVLVFGYLSICGLINWIFEAIMIRGDTFLVWVQIQMGGFLIASFDDCGFGRIVTAECVPLCLQELSSSGN</sequence>
<accession>A0A9Q1QGI0</accession>
<keyword evidence="1" id="KW-0812">Transmembrane</keyword>
<evidence type="ECO:0000313" key="2">
    <source>
        <dbReference type="EMBL" id="KAJ8439620.1"/>
    </source>
</evidence>
<gene>
    <name evidence="2" type="ORF">Cgig2_020996</name>
</gene>
<organism evidence="2 3">
    <name type="scientific">Carnegiea gigantea</name>
    <dbReference type="NCBI Taxonomy" id="171969"/>
    <lineage>
        <taxon>Eukaryota</taxon>
        <taxon>Viridiplantae</taxon>
        <taxon>Streptophyta</taxon>
        <taxon>Embryophyta</taxon>
        <taxon>Tracheophyta</taxon>
        <taxon>Spermatophyta</taxon>
        <taxon>Magnoliopsida</taxon>
        <taxon>eudicotyledons</taxon>
        <taxon>Gunneridae</taxon>
        <taxon>Pentapetalae</taxon>
        <taxon>Caryophyllales</taxon>
        <taxon>Cactineae</taxon>
        <taxon>Cactaceae</taxon>
        <taxon>Cactoideae</taxon>
        <taxon>Echinocereeae</taxon>
        <taxon>Carnegiea</taxon>
    </lineage>
</organism>
<evidence type="ECO:0000313" key="3">
    <source>
        <dbReference type="Proteomes" id="UP001153076"/>
    </source>
</evidence>
<dbReference type="PANTHER" id="PTHR33133:SF24">
    <property type="entry name" value="OS01G0800300 PROTEIN"/>
    <property type="match status" value="1"/>
</dbReference>
<name>A0A9Q1QGI0_9CARY</name>
<dbReference type="Proteomes" id="UP001153076">
    <property type="component" value="Unassembled WGS sequence"/>
</dbReference>
<feature type="transmembrane region" description="Helical" evidence="1">
    <location>
        <begin position="57"/>
        <end position="76"/>
    </location>
</feature>
<evidence type="ECO:0000256" key="1">
    <source>
        <dbReference type="SAM" id="Phobius"/>
    </source>
</evidence>
<dbReference type="OrthoDB" id="1908649at2759"/>
<feature type="transmembrane region" description="Helical" evidence="1">
    <location>
        <begin position="82"/>
        <end position="103"/>
    </location>
</feature>
<dbReference type="AlphaFoldDB" id="A0A9Q1QGI0"/>
<protein>
    <submittedName>
        <fullName evidence="2">Uncharacterized protein</fullName>
    </submittedName>
</protein>
<dbReference type="PANTHER" id="PTHR33133">
    <property type="entry name" value="OS08G0107100 PROTEIN-RELATED"/>
    <property type="match status" value="1"/>
</dbReference>
<proteinExistence type="predicted"/>
<comment type="caution">
    <text evidence="2">The sequence shown here is derived from an EMBL/GenBank/DDBJ whole genome shotgun (WGS) entry which is preliminary data.</text>
</comment>
<keyword evidence="1" id="KW-0472">Membrane</keyword>
<dbReference type="EMBL" id="JAKOGI010000214">
    <property type="protein sequence ID" value="KAJ8439620.1"/>
    <property type="molecule type" value="Genomic_DNA"/>
</dbReference>
<reference evidence="2" key="1">
    <citation type="submission" date="2022-04" db="EMBL/GenBank/DDBJ databases">
        <title>Carnegiea gigantea Genome sequencing and assembly v2.</title>
        <authorList>
            <person name="Copetti D."/>
            <person name="Sanderson M.J."/>
            <person name="Burquez A."/>
            <person name="Wojciechowski M.F."/>
        </authorList>
    </citation>
    <scope>NUCLEOTIDE SEQUENCE</scope>
    <source>
        <strain evidence="2">SGP5-SGP5p</strain>
        <tissue evidence="2">Aerial part</tissue>
    </source>
</reference>
<feature type="transmembrane region" description="Helical" evidence="1">
    <location>
        <begin position="25"/>
        <end position="50"/>
    </location>
</feature>
<keyword evidence="1" id="KW-1133">Transmembrane helix</keyword>
<feature type="transmembrane region" description="Helical" evidence="1">
    <location>
        <begin position="115"/>
        <end position="136"/>
    </location>
</feature>